<sequence length="260" mass="26607">MSETGTPYEGGSGSRSTSPSGNDTSRTGTGPTGVRERVTDTAAEAADAGRTMTEDVKEKARDVAHETTAQARGLLDRTRSELDSQARSQQQWVADSLHAMEDELGRMASASRDPGYATDLVRRAGDATGQAARWLEDREPRAILGEIEDFARRRPGVFIALAAGAGLVVGRFLRGMKDASGTGEGHEPAAVNAPAGRPAPASAPAGETTGTVPTAPAVPGDASPDEPPAPTSSESTVRPTIPPPVPPPAPGTQAGGGTHA</sequence>
<name>A0ABR9N3K3_9MICO</name>
<reference evidence="2 3" key="1">
    <citation type="submission" date="2020-10" db="EMBL/GenBank/DDBJ databases">
        <title>Myceligenerans pegani sp. nov., an endophytic actinomycete isolated from Peganum harmala L. in Xinjiang, China.</title>
        <authorList>
            <person name="Xin L."/>
        </authorList>
    </citation>
    <scope>NUCLEOTIDE SEQUENCE [LARGE SCALE GENOMIC DNA]</scope>
    <source>
        <strain evidence="2 3">TRM65318</strain>
    </source>
</reference>
<feature type="compositionally biased region" description="Basic and acidic residues" evidence="1">
    <location>
        <begin position="52"/>
        <end position="65"/>
    </location>
</feature>
<dbReference type="Proteomes" id="UP000625527">
    <property type="component" value="Unassembled WGS sequence"/>
</dbReference>
<proteinExistence type="predicted"/>
<protein>
    <recommendedName>
        <fullName evidence="4">DUF3618 domain-containing protein</fullName>
    </recommendedName>
</protein>
<feature type="compositionally biased region" description="Low complexity" evidence="1">
    <location>
        <begin position="193"/>
        <end position="220"/>
    </location>
</feature>
<evidence type="ECO:0000256" key="1">
    <source>
        <dbReference type="SAM" id="MobiDB-lite"/>
    </source>
</evidence>
<feature type="region of interest" description="Disordered" evidence="1">
    <location>
        <begin position="177"/>
        <end position="260"/>
    </location>
</feature>
<organism evidence="2 3">
    <name type="scientific">Myceligenerans pegani</name>
    <dbReference type="NCBI Taxonomy" id="2776917"/>
    <lineage>
        <taxon>Bacteria</taxon>
        <taxon>Bacillati</taxon>
        <taxon>Actinomycetota</taxon>
        <taxon>Actinomycetes</taxon>
        <taxon>Micrococcales</taxon>
        <taxon>Promicromonosporaceae</taxon>
        <taxon>Myceligenerans</taxon>
    </lineage>
</organism>
<evidence type="ECO:0008006" key="4">
    <source>
        <dbReference type="Google" id="ProtNLM"/>
    </source>
</evidence>
<keyword evidence="3" id="KW-1185">Reference proteome</keyword>
<comment type="caution">
    <text evidence="2">The sequence shown here is derived from an EMBL/GenBank/DDBJ whole genome shotgun (WGS) entry which is preliminary data.</text>
</comment>
<feature type="region of interest" description="Disordered" evidence="1">
    <location>
        <begin position="1"/>
        <end position="88"/>
    </location>
</feature>
<gene>
    <name evidence="2" type="ORF">IHE71_18610</name>
</gene>
<dbReference type="RefSeq" id="WP_192864259.1">
    <property type="nucleotide sequence ID" value="NZ_JADAQT010000105.1"/>
</dbReference>
<evidence type="ECO:0000313" key="3">
    <source>
        <dbReference type="Proteomes" id="UP000625527"/>
    </source>
</evidence>
<evidence type="ECO:0000313" key="2">
    <source>
        <dbReference type="EMBL" id="MBE1877704.1"/>
    </source>
</evidence>
<accession>A0ABR9N3K3</accession>
<dbReference type="EMBL" id="JADAQT010000105">
    <property type="protein sequence ID" value="MBE1877704.1"/>
    <property type="molecule type" value="Genomic_DNA"/>
</dbReference>
<feature type="compositionally biased region" description="Pro residues" evidence="1">
    <location>
        <begin position="240"/>
        <end position="250"/>
    </location>
</feature>
<feature type="compositionally biased region" description="Basic and acidic residues" evidence="1">
    <location>
        <begin position="74"/>
        <end position="84"/>
    </location>
</feature>